<evidence type="ECO:0000256" key="4">
    <source>
        <dbReference type="ARBA" id="ARBA00023172"/>
    </source>
</evidence>
<comment type="similarity">
    <text evidence="6">Belongs to the RuvA family.</text>
</comment>
<dbReference type="SUPFAM" id="SSF47781">
    <property type="entry name" value="RuvA domain 2-like"/>
    <property type="match status" value="1"/>
</dbReference>
<keyword evidence="10" id="KW-1185">Reference proteome</keyword>
<dbReference type="CDD" id="cd14332">
    <property type="entry name" value="UBA_RuvA_C"/>
    <property type="match status" value="1"/>
</dbReference>
<dbReference type="SUPFAM" id="SSF46929">
    <property type="entry name" value="DNA helicase RuvA subunit, C-terminal domain"/>
    <property type="match status" value="1"/>
</dbReference>
<dbReference type="GO" id="GO:0006310">
    <property type="term" value="P:DNA recombination"/>
    <property type="evidence" value="ECO:0007669"/>
    <property type="project" value="UniProtKB-UniRule"/>
</dbReference>
<dbReference type="EMBL" id="CP003261">
    <property type="protein sequence ID" value="AGK97184.1"/>
    <property type="molecule type" value="Genomic_DNA"/>
</dbReference>
<evidence type="ECO:0000256" key="1">
    <source>
        <dbReference type="ARBA" id="ARBA00022490"/>
    </source>
</evidence>
<dbReference type="SUPFAM" id="SSF50249">
    <property type="entry name" value="Nucleic acid-binding proteins"/>
    <property type="match status" value="1"/>
</dbReference>
<comment type="subunit">
    <text evidence="6">Homotetramer. Forms an RuvA(8)-RuvB(12)-Holliday junction (HJ) complex. HJ DNA is sandwiched between 2 RuvA tetramers; dsDNA enters through RuvA and exits via RuvB. An RuvB hexamer assembles on each DNA strand where it exits the tetramer. Each RuvB hexamer is contacted by two RuvA subunits (via domain III) on 2 adjacent RuvB subunits; this complex drives branch migration. In the full resolvosome a probable DNA-RuvA(4)-RuvB(12)-RuvC(2) complex forms which resolves the HJ.</text>
</comment>
<dbReference type="STRING" id="86416.Clopa_2320"/>
<name>R4K9I2_CLOPA</name>
<organism evidence="9 10">
    <name type="scientific">Clostridium pasteurianum BC1</name>
    <dbReference type="NCBI Taxonomy" id="86416"/>
    <lineage>
        <taxon>Bacteria</taxon>
        <taxon>Bacillati</taxon>
        <taxon>Bacillota</taxon>
        <taxon>Clostridia</taxon>
        <taxon>Eubacteriales</taxon>
        <taxon>Clostridiaceae</taxon>
        <taxon>Clostridium</taxon>
    </lineage>
</organism>
<evidence type="ECO:0000256" key="3">
    <source>
        <dbReference type="ARBA" id="ARBA00023125"/>
    </source>
</evidence>
<feature type="domain" description="Holliday junction DNA helicase RuvA C-terminal" evidence="8">
    <location>
        <begin position="172"/>
        <end position="214"/>
    </location>
</feature>
<dbReference type="Gene3D" id="1.10.8.10">
    <property type="entry name" value="DNA helicase RuvA subunit, C-terminal domain"/>
    <property type="match status" value="1"/>
</dbReference>
<dbReference type="Pfam" id="PF14520">
    <property type="entry name" value="HHH_5"/>
    <property type="match status" value="1"/>
</dbReference>
<dbReference type="GO" id="GO:0005524">
    <property type="term" value="F:ATP binding"/>
    <property type="evidence" value="ECO:0007669"/>
    <property type="project" value="InterPro"/>
</dbReference>
<dbReference type="InterPro" id="IPR013849">
    <property type="entry name" value="DNA_helicase_Holl-junc_RuvA_I"/>
</dbReference>
<keyword evidence="9" id="KW-0347">Helicase</keyword>
<keyword evidence="5 6" id="KW-0234">DNA repair</keyword>
<dbReference type="Pfam" id="PF01330">
    <property type="entry name" value="RuvA_N"/>
    <property type="match status" value="1"/>
</dbReference>
<dbReference type="InterPro" id="IPR000085">
    <property type="entry name" value="RuvA"/>
</dbReference>
<dbReference type="GO" id="GO:0048476">
    <property type="term" value="C:Holliday junction resolvase complex"/>
    <property type="evidence" value="ECO:0007669"/>
    <property type="project" value="UniProtKB-UniRule"/>
</dbReference>
<keyword evidence="3 6" id="KW-0238">DNA-binding</keyword>
<evidence type="ECO:0000313" key="9">
    <source>
        <dbReference type="EMBL" id="AGK97184.1"/>
    </source>
</evidence>
<dbReference type="HOGENOM" id="CLU_087936_3_0_9"/>
<dbReference type="HAMAP" id="MF_00031">
    <property type="entry name" value="DNA_HJ_migration_RuvA"/>
    <property type="match status" value="1"/>
</dbReference>
<dbReference type="InterPro" id="IPR010994">
    <property type="entry name" value="RuvA_2-like"/>
</dbReference>
<evidence type="ECO:0000259" key="7">
    <source>
        <dbReference type="Pfam" id="PF01330"/>
    </source>
</evidence>
<evidence type="ECO:0000313" key="10">
    <source>
        <dbReference type="Proteomes" id="UP000013523"/>
    </source>
</evidence>
<dbReference type="PATRIC" id="fig|86416.3.peg.2303"/>
<dbReference type="GO" id="GO:0009379">
    <property type="term" value="C:Holliday junction helicase complex"/>
    <property type="evidence" value="ECO:0007669"/>
    <property type="project" value="InterPro"/>
</dbReference>
<comment type="caution">
    <text evidence="6">Lacks conserved residue(s) required for the propagation of feature annotation.</text>
</comment>
<accession>R4K9I2</accession>
<comment type="domain">
    <text evidence="6">Has three domains with a flexible linker between the domains II and III and assumes an 'L' shape. Domain III is highly mobile and contacts RuvB.</text>
</comment>
<feature type="region of interest" description="Domain I" evidence="6">
    <location>
        <begin position="16"/>
        <end position="79"/>
    </location>
</feature>
<sequence length="215" mass="24060">MVKYKVDFKDNEGLILYTYIKGIFIGIDKDFVIVENNGIGYKIYVSGSTMAAMPKTGEEVLLYLEQIVREDFLGLYGFLTEEERGMFNRLLTINGVGAKACLSLLSISTVNNLKYAILTADEKVITKAPGIGKKIAQRIILELKDKIEADQFVTKITGEDISEDIFKQDKKMAEVMGALISLGYSEKEAEKAIEASDKDESLEIIIKKCLKFLMN</sequence>
<dbReference type="AlphaFoldDB" id="R4K9I2"/>
<dbReference type="GO" id="GO:0005737">
    <property type="term" value="C:cytoplasm"/>
    <property type="evidence" value="ECO:0007669"/>
    <property type="project" value="UniProtKB-SubCell"/>
</dbReference>
<dbReference type="Pfam" id="PF07499">
    <property type="entry name" value="RuvA_C"/>
    <property type="match status" value="1"/>
</dbReference>
<dbReference type="eggNOG" id="COG0632">
    <property type="taxonomic scope" value="Bacteria"/>
</dbReference>
<evidence type="ECO:0000256" key="5">
    <source>
        <dbReference type="ARBA" id="ARBA00023204"/>
    </source>
</evidence>
<dbReference type="InterPro" id="IPR012340">
    <property type="entry name" value="NA-bd_OB-fold"/>
</dbReference>
<feature type="region of interest" description="Domain III" evidence="6">
    <location>
        <begin position="161"/>
        <end position="215"/>
    </location>
</feature>
<keyword evidence="9" id="KW-0067">ATP-binding</keyword>
<evidence type="ECO:0000256" key="2">
    <source>
        <dbReference type="ARBA" id="ARBA00022763"/>
    </source>
</evidence>
<dbReference type="Proteomes" id="UP000013523">
    <property type="component" value="Chromosome"/>
</dbReference>
<dbReference type="InterPro" id="IPR036267">
    <property type="entry name" value="RuvA_C_sf"/>
</dbReference>
<keyword evidence="1 6" id="KW-0963">Cytoplasm</keyword>
<evidence type="ECO:0000256" key="6">
    <source>
        <dbReference type="HAMAP-Rule" id="MF_00031"/>
    </source>
</evidence>
<keyword evidence="2 6" id="KW-0227">DNA damage</keyword>
<keyword evidence="9" id="KW-0378">Hydrolase</keyword>
<keyword evidence="4 6" id="KW-0233">DNA recombination</keyword>
<keyword evidence="9" id="KW-0547">Nucleotide-binding</keyword>
<reference evidence="9 10" key="1">
    <citation type="submission" date="2012-01" db="EMBL/GenBank/DDBJ databases">
        <title>Complete sequence of chromosome of Clostridium pasteurianum BC1.</title>
        <authorList>
            <consortium name="US DOE Joint Genome Institute"/>
            <person name="Lucas S."/>
            <person name="Han J."/>
            <person name="Lapidus A."/>
            <person name="Cheng J.-F."/>
            <person name="Goodwin L."/>
            <person name="Pitluck S."/>
            <person name="Peters L."/>
            <person name="Mikhailova N."/>
            <person name="Teshima H."/>
            <person name="Detter J.C."/>
            <person name="Han C."/>
            <person name="Tapia R."/>
            <person name="Land M."/>
            <person name="Hauser L."/>
            <person name="Kyrpides N."/>
            <person name="Ivanova N."/>
            <person name="Pagani I."/>
            <person name="Dunn J."/>
            <person name="Taghavi S."/>
            <person name="Francis A."/>
            <person name="van der Lelie D."/>
            <person name="Woyke T."/>
        </authorList>
    </citation>
    <scope>NUCLEOTIDE SEQUENCE [LARGE SCALE GENOMIC DNA]</scope>
    <source>
        <strain evidence="9 10">BC1</strain>
    </source>
</reference>
<dbReference type="GO" id="GO:0009378">
    <property type="term" value="F:four-way junction helicase activity"/>
    <property type="evidence" value="ECO:0007669"/>
    <property type="project" value="InterPro"/>
</dbReference>
<dbReference type="KEGG" id="cpas:Clopa_2320"/>
<dbReference type="NCBIfam" id="TIGR00084">
    <property type="entry name" value="ruvA"/>
    <property type="match status" value="1"/>
</dbReference>
<evidence type="ECO:0000259" key="8">
    <source>
        <dbReference type="Pfam" id="PF07499"/>
    </source>
</evidence>
<dbReference type="Gene3D" id="2.40.50.140">
    <property type="entry name" value="Nucleic acid-binding proteins"/>
    <property type="match status" value="1"/>
</dbReference>
<proteinExistence type="inferred from homology"/>
<dbReference type="GO" id="GO:0006281">
    <property type="term" value="P:DNA repair"/>
    <property type="evidence" value="ECO:0007669"/>
    <property type="project" value="UniProtKB-UniRule"/>
</dbReference>
<dbReference type="GO" id="GO:0000400">
    <property type="term" value="F:four-way junction DNA binding"/>
    <property type="evidence" value="ECO:0007669"/>
    <property type="project" value="UniProtKB-UniRule"/>
</dbReference>
<feature type="domain" description="DNA helicase Holliday junction RuvA type" evidence="7">
    <location>
        <begin position="17"/>
        <end position="77"/>
    </location>
</feature>
<comment type="function">
    <text evidence="6">The RuvA-RuvB-RuvC complex processes Holliday junction (HJ) DNA during genetic recombination and DNA repair, while the RuvA-RuvB complex plays an important role in the rescue of blocked DNA replication forks via replication fork reversal (RFR). RuvA specifically binds to HJ cruciform DNA, conferring on it an open structure. The RuvB hexamer acts as an ATP-dependent pump, pulling dsDNA into and through the RuvAB complex. HJ branch migration allows RuvC to scan DNA until it finds its consensus sequence, where it cleaves and resolves the cruciform DNA.</text>
</comment>
<dbReference type="Gene3D" id="1.10.150.20">
    <property type="entry name" value="5' to 3' exonuclease, C-terminal subdomain"/>
    <property type="match status" value="1"/>
</dbReference>
<protein>
    <recommendedName>
        <fullName evidence="6">Holliday junction branch migration complex subunit RuvA</fullName>
    </recommendedName>
</protein>
<comment type="subcellular location">
    <subcellularLocation>
        <location evidence="6">Cytoplasm</location>
    </subcellularLocation>
</comment>
<gene>
    <name evidence="6" type="primary">ruvA</name>
    <name evidence="9" type="ORF">Clopa_2320</name>
</gene>
<dbReference type="InterPro" id="IPR011114">
    <property type="entry name" value="RuvA_C"/>
</dbReference>